<dbReference type="PRINTS" id="PR01806">
    <property type="entry name" value="VIRFACTRMVIN"/>
</dbReference>
<feature type="transmembrane region" description="Helical" evidence="8">
    <location>
        <begin position="410"/>
        <end position="431"/>
    </location>
</feature>
<dbReference type="GO" id="GO:0009252">
    <property type="term" value="P:peptidoglycan biosynthetic process"/>
    <property type="evidence" value="ECO:0007669"/>
    <property type="project" value="UniProtKB-UniRule"/>
</dbReference>
<dbReference type="NCBIfam" id="TIGR01695">
    <property type="entry name" value="murJ_mviN"/>
    <property type="match status" value="1"/>
</dbReference>
<feature type="transmembrane region" description="Helical" evidence="8">
    <location>
        <begin position="443"/>
        <end position="464"/>
    </location>
</feature>
<evidence type="ECO:0000256" key="7">
    <source>
        <dbReference type="ARBA" id="ARBA00023136"/>
    </source>
</evidence>
<dbReference type="GO" id="GO:0008360">
    <property type="term" value="P:regulation of cell shape"/>
    <property type="evidence" value="ECO:0007669"/>
    <property type="project" value="UniProtKB-UniRule"/>
</dbReference>
<evidence type="ECO:0000313" key="11">
    <source>
        <dbReference type="Proteomes" id="UP000178501"/>
    </source>
</evidence>
<dbReference type="GO" id="GO:0015648">
    <property type="term" value="F:lipid-linked peptidoglycan transporter activity"/>
    <property type="evidence" value="ECO:0007669"/>
    <property type="project" value="UniProtKB-UniRule"/>
</dbReference>
<name>A0A1G1YBW4_9BACT</name>
<dbReference type="EMBL" id="MHIK01000071">
    <property type="protein sequence ID" value="OGY49833.1"/>
    <property type="molecule type" value="Genomic_DNA"/>
</dbReference>
<gene>
    <name evidence="8" type="primary">murJ</name>
    <name evidence="10" type="ORF">A3J65_03550</name>
</gene>
<evidence type="ECO:0000256" key="5">
    <source>
        <dbReference type="ARBA" id="ARBA00022984"/>
    </source>
</evidence>
<feature type="transmembrane region" description="Helical" evidence="8">
    <location>
        <begin position="278"/>
        <end position="295"/>
    </location>
</feature>
<accession>A0A1G1YBW4</accession>
<sequence length="538" mass="58740">MFEKLLNRQSKTITAAAVILGAASLLSRLLGILRDRILAGQFGAGAELDMYYAAFRLPDLLYNLLILGALSAGFIPVFTGYLNRKSKAWQLVNDLLNVMFVALIFICGVLFLLAPWLVKIITPGFSGQNLEVTVQLTRIMLLSPIFLGLSGLFGGILQSFKKFFIYSLSPILYNVGIILGALFLVPAWGIYGLAWGVVLGALAHMLMQIVPVFYLGWRYQWIFDLKNPGFLKILKMTGPRTLGLMVSQLNFLAVTIIGSTLAAGSIAIFNLANNIQSFPLGLFGVSFAIAAFPALSELADKKKKFIETLSLTARQILFLVVPSSALLIVLRAQIIRVILGSGRFDWEDTVITLQALSLFAFSLFAQSLILILARAFYAQKDSKTPFYAGLVCAGANVIMAVMFIERFGVLGLALAFSLSNILNLVLLFLALHYRLGRLDGEKIAISAGKILVATFMLGLAAQAVKYPMVQVLGLETFLGVSLQMISATLAGVAAYSLTAWLLRSEELILLVDSIRKKVLHKPEIPEEIIEQEAISEVG</sequence>
<keyword evidence="5 8" id="KW-0573">Peptidoglycan synthesis</keyword>
<keyword evidence="3 8" id="KW-0812">Transmembrane</keyword>
<evidence type="ECO:0000256" key="9">
    <source>
        <dbReference type="PIRNR" id="PIRNR002869"/>
    </source>
</evidence>
<reference evidence="10 11" key="1">
    <citation type="journal article" date="2016" name="Nat. Commun.">
        <title>Thousands of microbial genomes shed light on interconnected biogeochemical processes in an aquifer system.</title>
        <authorList>
            <person name="Anantharaman K."/>
            <person name="Brown C.T."/>
            <person name="Hug L.A."/>
            <person name="Sharon I."/>
            <person name="Castelle C.J."/>
            <person name="Probst A.J."/>
            <person name="Thomas B.C."/>
            <person name="Singh A."/>
            <person name="Wilkins M.J."/>
            <person name="Karaoz U."/>
            <person name="Brodie E.L."/>
            <person name="Williams K.H."/>
            <person name="Hubbard S.S."/>
            <person name="Banfield J.F."/>
        </authorList>
    </citation>
    <scope>NUCLEOTIDE SEQUENCE [LARGE SCALE GENOMIC DNA]</scope>
</reference>
<protein>
    <recommendedName>
        <fullName evidence="8">Probable lipid II flippase MurJ</fullName>
    </recommendedName>
</protein>
<evidence type="ECO:0000256" key="3">
    <source>
        <dbReference type="ARBA" id="ARBA00022692"/>
    </source>
</evidence>
<evidence type="ECO:0000256" key="2">
    <source>
        <dbReference type="ARBA" id="ARBA00022475"/>
    </source>
</evidence>
<evidence type="ECO:0000256" key="8">
    <source>
        <dbReference type="HAMAP-Rule" id="MF_02078"/>
    </source>
</evidence>
<evidence type="ECO:0000256" key="4">
    <source>
        <dbReference type="ARBA" id="ARBA00022960"/>
    </source>
</evidence>
<comment type="pathway">
    <text evidence="8">Cell wall biogenesis; peptidoglycan biosynthesis.</text>
</comment>
<feature type="transmembrane region" description="Helical" evidence="8">
    <location>
        <begin position="197"/>
        <end position="217"/>
    </location>
</feature>
<evidence type="ECO:0000256" key="6">
    <source>
        <dbReference type="ARBA" id="ARBA00022989"/>
    </source>
</evidence>
<keyword evidence="8 9" id="KW-0961">Cell wall biogenesis/degradation</keyword>
<dbReference type="GO" id="GO:0071555">
    <property type="term" value="P:cell wall organization"/>
    <property type="evidence" value="ECO:0007669"/>
    <property type="project" value="UniProtKB-UniRule"/>
</dbReference>
<organism evidence="10 11">
    <name type="scientific">Candidatus Buchananbacteria bacterium RIFCSPHIGHO2_02_FULL_45_11b</name>
    <dbReference type="NCBI Taxonomy" id="1797541"/>
    <lineage>
        <taxon>Bacteria</taxon>
        <taxon>Candidatus Buchananiibacteriota</taxon>
    </lineage>
</organism>
<comment type="similarity">
    <text evidence="8 9">Belongs to the MurJ/MviN family.</text>
</comment>
<dbReference type="UniPathway" id="UPA00219"/>
<feature type="transmembrane region" description="Helical" evidence="8">
    <location>
        <begin position="484"/>
        <end position="502"/>
    </location>
</feature>
<feature type="transmembrane region" description="Helical" evidence="8">
    <location>
        <begin position="95"/>
        <end position="118"/>
    </location>
</feature>
<dbReference type="GO" id="GO:0005886">
    <property type="term" value="C:plasma membrane"/>
    <property type="evidence" value="ECO:0007669"/>
    <property type="project" value="UniProtKB-SubCell"/>
</dbReference>
<dbReference type="GO" id="GO:0034204">
    <property type="term" value="P:lipid translocation"/>
    <property type="evidence" value="ECO:0007669"/>
    <property type="project" value="TreeGrafter"/>
</dbReference>
<dbReference type="PIRSF" id="PIRSF002869">
    <property type="entry name" value="MviN"/>
    <property type="match status" value="1"/>
</dbReference>
<comment type="subcellular location">
    <subcellularLocation>
        <location evidence="1 8">Cell membrane</location>
        <topology evidence="1 8">Multi-pass membrane protein</topology>
    </subcellularLocation>
</comment>
<keyword evidence="4 8" id="KW-0133">Cell shape</keyword>
<feature type="transmembrane region" description="Helical" evidence="8">
    <location>
        <begin position="385"/>
        <end position="404"/>
    </location>
</feature>
<proteinExistence type="inferred from homology"/>
<feature type="transmembrane region" description="Helical" evidence="8">
    <location>
        <begin position="12"/>
        <end position="33"/>
    </location>
</feature>
<feature type="transmembrane region" description="Helical" evidence="8">
    <location>
        <begin position="316"/>
        <end position="339"/>
    </location>
</feature>
<dbReference type="HAMAP" id="MF_02078">
    <property type="entry name" value="MurJ_MviN"/>
    <property type="match status" value="1"/>
</dbReference>
<dbReference type="Proteomes" id="UP000178501">
    <property type="component" value="Unassembled WGS sequence"/>
</dbReference>
<evidence type="ECO:0000256" key="1">
    <source>
        <dbReference type="ARBA" id="ARBA00004651"/>
    </source>
</evidence>
<dbReference type="AlphaFoldDB" id="A0A1G1YBW4"/>
<keyword evidence="8 9" id="KW-0813">Transport</keyword>
<comment type="caution">
    <text evidence="10">The sequence shown here is derived from an EMBL/GenBank/DDBJ whole genome shotgun (WGS) entry which is preliminary data.</text>
</comment>
<keyword evidence="2 8" id="KW-1003">Cell membrane</keyword>
<keyword evidence="7 8" id="KW-0472">Membrane</keyword>
<feature type="transmembrane region" description="Helical" evidence="8">
    <location>
        <begin position="60"/>
        <end position="83"/>
    </location>
</feature>
<dbReference type="CDD" id="cd13123">
    <property type="entry name" value="MATE_MurJ_like"/>
    <property type="match status" value="1"/>
</dbReference>
<dbReference type="InterPro" id="IPR004268">
    <property type="entry name" value="MurJ"/>
</dbReference>
<dbReference type="PANTHER" id="PTHR47019">
    <property type="entry name" value="LIPID II FLIPPASE MURJ"/>
    <property type="match status" value="1"/>
</dbReference>
<dbReference type="InterPro" id="IPR051050">
    <property type="entry name" value="Lipid_II_flippase_MurJ/MviN"/>
</dbReference>
<feature type="transmembrane region" description="Helical" evidence="8">
    <location>
        <begin position="249"/>
        <end position="272"/>
    </location>
</feature>
<feature type="transmembrane region" description="Helical" evidence="8">
    <location>
        <begin position="171"/>
        <end position="191"/>
    </location>
</feature>
<dbReference type="PANTHER" id="PTHR47019:SF1">
    <property type="entry name" value="LIPID II FLIPPASE MURJ"/>
    <property type="match status" value="1"/>
</dbReference>
<dbReference type="Pfam" id="PF03023">
    <property type="entry name" value="MurJ"/>
    <property type="match status" value="1"/>
</dbReference>
<feature type="transmembrane region" description="Helical" evidence="8">
    <location>
        <begin position="351"/>
        <end position="373"/>
    </location>
</feature>
<evidence type="ECO:0000313" key="10">
    <source>
        <dbReference type="EMBL" id="OGY49833.1"/>
    </source>
</evidence>
<keyword evidence="6 8" id="KW-1133">Transmembrane helix</keyword>
<feature type="transmembrane region" description="Helical" evidence="8">
    <location>
        <begin position="138"/>
        <end position="159"/>
    </location>
</feature>
<comment type="function">
    <text evidence="8 9">Involved in peptidoglycan biosynthesis. Transports lipid-linked peptidoglycan precursors from the inner to the outer leaflet of the cytoplasmic membrane.</text>
</comment>